<accession>A0A4S2MMA9</accession>
<reference evidence="1 2" key="1">
    <citation type="submission" date="2019-04" db="EMBL/GenBank/DDBJ databases">
        <title>Comparative genomics and transcriptomics to analyze fruiting body development in filamentous ascomycetes.</title>
        <authorList>
            <consortium name="DOE Joint Genome Institute"/>
            <person name="Lutkenhaus R."/>
            <person name="Traeger S."/>
            <person name="Breuer J."/>
            <person name="Kuo A."/>
            <person name="Lipzen A."/>
            <person name="Pangilinan J."/>
            <person name="Dilworth D."/>
            <person name="Sandor L."/>
            <person name="Poggeler S."/>
            <person name="Barry K."/>
            <person name="Grigoriev I.V."/>
            <person name="Nowrousian M."/>
        </authorList>
    </citation>
    <scope>NUCLEOTIDE SEQUENCE [LARGE SCALE GENOMIC DNA]</scope>
    <source>
        <strain evidence="1 2">CBS 389.68</strain>
    </source>
</reference>
<gene>
    <name evidence="1" type="ORF">EX30DRAFT_165054</name>
</gene>
<evidence type="ECO:0000313" key="1">
    <source>
        <dbReference type="EMBL" id="TGZ78210.1"/>
    </source>
</evidence>
<name>A0A4S2MMA9_9PEZI</name>
<organism evidence="1 2">
    <name type="scientific">Ascodesmis nigricans</name>
    <dbReference type="NCBI Taxonomy" id="341454"/>
    <lineage>
        <taxon>Eukaryota</taxon>
        <taxon>Fungi</taxon>
        <taxon>Dikarya</taxon>
        <taxon>Ascomycota</taxon>
        <taxon>Pezizomycotina</taxon>
        <taxon>Pezizomycetes</taxon>
        <taxon>Pezizales</taxon>
        <taxon>Ascodesmidaceae</taxon>
        <taxon>Ascodesmis</taxon>
    </lineage>
</organism>
<sequence length="60" mass="6460">MQALPIVGASDEHCNSFPHTLTRVKTDVAFCTARVSVDRAALPWYGSTVATSVRALVVRS</sequence>
<dbReference type="InParanoid" id="A0A4S2MMA9"/>
<proteinExistence type="predicted"/>
<dbReference type="EMBL" id="ML220144">
    <property type="protein sequence ID" value="TGZ78210.1"/>
    <property type="molecule type" value="Genomic_DNA"/>
</dbReference>
<dbReference type="AlphaFoldDB" id="A0A4S2MMA9"/>
<dbReference type="Proteomes" id="UP000298138">
    <property type="component" value="Unassembled WGS sequence"/>
</dbReference>
<protein>
    <submittedName>
        <fullName evidence="1">Uncharacterized protein</fullName>
    </submittedName>
</protein>
<keyword evidence="2" id="KW-1185">Reference proteome</keyword>
<evidence type="ECO:0000313" key="2">
    <source>
        <dbReference type="Proteomes" id="UP000298138"/>
    </source>
</evidence>